<dbReference type="VEuPathDB" id="FungiDB:PAAG_11962"/>
<dbReference type="EMBL" id="KN294003">
    <property type="protein sequence ID" value="KGQ01381.1"/>
    <property type="molecule type" value="Genomic_DNA"/>
</dbReference>
<organism evidence="1 2">
    <name type="scientific">Paracoccidioides lutzii (strain ATCC MYA-826 / Pb01)</name>
    <name type="common">Paracoccidioides brasiliensis</name>
    <dbReference type="NCBI Taxonomy" id="502779"/>
    <lineage>
        <taxon>Eukaryota</taxon>
        <taxon>Fungi</taxon>
        <taxon>Dikarya</taxon>
        <taxon>Ascomycota</taxon>
        <taxon>Pezizomycotina</taxon>
        <taxon>Eurotiomycetes</taxon>
        <taxon>Eurotiomycetidae</taxon>
        <taxon>Onygenales</taxon>
        <taxon>Ajellomycetaceae</taxon>
        <taxon>Paracoccidioides</taxon>
    </lineage>
</organism>
<reference evidence="1 2" key="1">
    <citation type="journal article" date="2011" name="PLoS Genet.">
        <title>Comparative genomic analysis of human fungal pathogens causing paracoccidioidomycosis.</title>
        <authorList>
            <person name="Desjardins C.A."/>
            <person name="Champion M.D."/>
            <person name="Holder J.W."/>
            <person name="Muszewska A."/>
            <person name="Goldberg J."/>
            <person name="Bailao A.M."/>
            <person name="Brigido M.M."/>
            <person name="Ferreira M.E."/>
            <person name="Garcia A.M."/>
            <person name="Grynberg M."/>
            <person name="Gujja S."/>
            <person name="Heiman D.I."/>
            <person name="Henn M.R."/>
            <person name="Kodira C.D."/>
            <person name="Leon-Narvaez H."/>
            <person name="Longo L.V."/>
            <person name="Ma L.J."/>
            <person name="Malavazi I."/>
            <person name="Matsuo A.L."/>
            <person name="Morais F.V."/>
            <person name="Pereira M."/>
            <person name="Rodriguez-Brito S."/>
            <person name="Sakthikumar S."/>
            <person name="Salem-Izacc S.M."/>
            <person name="Sykes S.M."/>
            <person name="Teixeira M.M."/>
            <person name="Vallejo M.C."/>
            <person name="Walter M.E."/>
            <person name="Yandava C."/>
            <person name="Young S."/>
            <person name="Zeng Q."/>
            <person name="Zucker J."/>
            <person name="Felipe M.S."/>
            <person name="Goldman G.H."/>
            <person name="Haas B.J."/>
            <person name="McEwen J.G."/>
            <person name="Nino-Vega G."/>
            <person name="Puccia R."/>
            <person name="San-Blas G."/>
            <person name="Soares C.M."/>
            <person name="Birren B.W."/>
            <person name="Cuomo C.A."/>
        </authorList>
    </citation>
    <scope>NUCLEOTIDE SEQUENCE [LARGE SCALE GENOMIC DNA]</scope>
    <source>
        <strain evidence="2">ATCC MYA-826 / Pb01</strain>
    </source>
</reference>
<protein>
    <submittedName>
        <fullName evidence="1">Uncharacterized protein</fullName>
    </submittedName>
</protein>
<dbReference type="Proteomes" id="UP000002059">
    <property type="component" value="Partially assembled WGS sequence"/>
</dbReference>
<evidence type="ECO:0000313" key="2">
    <source>
        <dbReference type="Proteomes" id="UP000002059"/>
    </source>
</evidence>
<dbReference type="GeneID" id="26970778"/>
<name>A0A0A2V0P1_PARBA</name>
<accession>A0A0A2V0P1</accession>
<dbReference type="KEGG" id="pbl:PAAG_11962"/>
<proteinExistence type="predicted"/>
<sequence length="136" mass="15094">MSLSVSGILKTTKNQVSPVCGFIDGWSVVHFNPVIPCHQLLGIVDRYLPPQPVKAGSVSRQPQAVDVSPRLWRSGSSSESQTLSTPIHGPRGNAVSHVSHLLHEFGKLWCGFFHSPFDYVIKISGFYLQERRHVFS</sequence>
<dbReference type="AlphaFoldDB" id="A0A0A2V0P1"/>
<evidence type="ECO:0000313" key="1">
    <source>
        <dbReference type="EMBL" id="KGQ01381.1"/>
    </source>
</evidence>
<dbReference type="RefSeq" id="XP_015702909.1">
    <property type="nucleotide sequence ID" value="XM_015847519.1"/>
</dbReference>
<gene>
    <name evidence="1" type="ORF">PAAG_11962</name>
</gene>
<keyword evidence="2" id="KW-1185">Reference proteome</keyword>
<dbReference type="HOGENOM" id="CLU_1876065_0_0_1"/>